<sequence>MNGRNYSVHPDGSGQERGNTSSRTCKSSSINTHLEDARVAPHSPGSVPTTFDINSEPELIQGNVFRAEPFTSGSNRNIYVPVQKLVQSSQGRGVETFLKPLAGGHELVLKHQEIYGSGEYHRALGSMESLFLQGKVQKDKQLFEEPKSFIHRPEETVGNDLSFGERRPSGLNQLQSSSQCVQKKPKGPQKKKGGPKNNPGNGKGNANKHRPYPQSYRIPKLDPLAVDSVFDMARTLMEFTSKEKERMNRTFPCK</sequence>
<dbReference type="Proteomes" id="UP000765509">
    <property type="component" value="Unassembled WGS sequence"/>
</dbReference>
<feature type="region of interest" description="Disordered" evidence="1">
    <location>
        <begin position="145"/>
        <end position="219"/>
    </location>
</feature>
<accession>A0A9Q3H9R9</accession>
<feature type="compositionally biased region" description="Basic and acidic residues" evidence="1">
    <location>
        <begin position="145"/>
        <end position="155"/>
    </location>
</feature>
<dbReference type="EMBL" id="AVOT02013693">
    <property type="protein sequence ID" value="MBW0496557.1"/>
    <property type="molecule type" value="Genomic_DNA"/>
</dbReference>
<evidence type="ECO:0000256" key="1">
    <source>
        <dbReference type="SAM" id="MobiDB-lite"/>
    </source>
</evidence>
<feature type="compositionally biased region" description="Polar residues" evidence="1">
    <location>
        <begin position="16"/>
        <end position="32"/>
    </location>
</feature>
<organism evidence="2 3">
    <name type="scientific">Austropuccinia psidii MF-1</name>
    <dbReference type="NCBI Taxonomy" id="1389203"/>
    <lineage>
        <taxon>Eukaryota</taxon>
        <taxon>Fungi</taxon>
        <taxon>Dikarya</taxon>
        <taxon>Basidiomycota</taxon>
        <taxon>Pucciniomycotina</taxon>
        <taxon>Pucciniomycetes</taxon>
        <taxon>Pucciniales</taxon>
        <taxon>Sphaerophragmiaceae</taxon>
        <taxon>Austropuccinia</taxon>
    </lineage>
</organism>
<comment type="caution">
    <text evidence="2">The sequence shown here is derived from an EMBL/GenBank/DDBJ whole genome shotgun (WGS) entry which is preliminary data.</text>
</comment>
<evidence type="ECO:0000313" key="3">
    <source>
        <dbReference type="Proteomes" id="UP000765509"/>
    </source>
</evidence>
<feature type="region of interest" description="Disordered" evidence="1">
    <location>
        <begin position="1"/>
        <end position="46"/>
    </location>
</feature>
<evidence type="ECO:0000313" key="2">
    <source>
        <dbReference type="EMBL" id="MBW0496557.1"/>
    </source>
</evidence>
<feature type="compositionally biased region" description="Polar residues" evidence="1">
    <location>
        <begin position="170"/>
        <end position="181"/>
    </location>
</feature>
<dbReference type="AlphaFoldDB" id="A0A9Q3H9R9"/>
<name>A0A9Q3H9R9_9BASI</name>
<reference evidence="2" key="1">
    <citation type="submission" date="2021-03" db="EMBL/GenBank/DDBJ databases">
        <title>Draft genome sequence of rust myrtle Austropuccinia psidii MF-1, a brazilian biotype.</title>
        <authorList>
            <person name="Quecine M.C."/>
            <person name="Pachon D.M.R."/>
            <person name="Bonatelli M.L."/>
            <person name="Correr F.H."/>
            <person name="Franceschini L.M."/>
            <person name="Leite T.F."/>
            <person name="Margarido G.R.A."/>
            <person name="Almeida C.A."/>
            <person name="Ferrarezi J.A."/>
            <person name="Labate C.A."/>
        </authorList>
    </citation>
    <scope>NUCLEOTIDE SEQUENCE</scope>
    <source>
        <strain evidence="2">MF-1</strain>
    </source>
</reference>
<keyword evidence="3" id="KW-1185">Reference proteome</keyword>
<protein>
    <submittedName>
        <fullName evidence="2">Uncharacterized protein</fullName>
    </submittedName>
</protein>
<gene>
    <name evidence="2" type="ORF">O181_036272</name>
</gene>
<proteinExistence type="predicted"/>
<feature type="compositionally biased region" description="Basic residues" evidence="1">
    <location>
        <begin position="183"/>
        <end position="194"/>
    </location>
</feature>